<dbReference type="PANTHER" id="PTHR33678:SF1">
    <property type="entry name" value="BLL1576 PROTEIN"/>
    <property type="match status" value="1"/>
</dbReference>
<protein>
    <submittedName>
        <fullName evidence="5">Transposase</fullName>
    </submittedName>
</protein>
<dbReference type="AlphaFoldDB" id="T1CBP6"/>
<feature type="compositionally biased region" description="Polar residues" evidence="1">
    <location>
        <begin position="69"/>
        <end position="79"/>
    </location>
</feature>
<accession>T1CBP6</accession>
<evidence type="ECO:0000259" key="2">
    <source>
        <dbReference type="Pfam" id="PF03050"/>
    </source>
</evidence>
<dbReference type="EMBL" id="AUZX01001571">
    <property type="protein sequence ID" value="EQD78753.1"/>
    <property type="molecule type" value="Genomic_DNA"/>
</dbReference>
<feature type="region of interest" description="Disordered" evidence="1">
    <location>
        <begin position="69"/>
        <end position="115"/>
    </location>
</feature>
<dbReference type="InterPro" id="IPR004291">
    <property type="entry name" value="Transposase_IS66_central"/>
</dbReference>
<organism evidence="5">
    <name type="scientific">mine drainage metagenome</name>
    <dbReference type="NCBI Taxonomy" id="410659"/>
    <lineage>
        <taxon>unclassified sequences</taxon>
        <taxon>metagenomes</taxon>
        <taxon>ecological metagenomes</taxon>
    </lineage>
</organism>
<reference evidence="5" key="2">
    <citation type="journal article" date="2014" name="ISME J.">
        <title>Microbial stratification in low pH oxic and suboxic macroscopic growths along an acid mine drainage.</title>
        <authorList>
            <person name="Mendez-Garcia C."/>
            <person name="Mesa V."/>
            <person name="Sprenger R.R."/>
            <person name="Richter M."/>
            <person name="Diez M.S."/>
            <person name="Solano J."/>
            <person name="Bargiela R."/>
            <person name="Golyshina O.V."/>
            <person name="Manteca A."/>
            <person name="Ramos J.L."/>
            <person name="Gallego J.R."/>
            <person name="Llorente I."/>
            <person name="Martins Dos Santos V.A."/>
            <person name="Jensen O.N."/>
            <person name="Pelaez A.I."/>
            <person name="Sanchez J."/>
            <person name="Ferrer M."/>
        </authorList>
    </citation>
    <scope>NUCLEOTIDE SEQUENCE</scope>
</reference>
<feature type="domain" description="Transposase IS66 central" evidence="2">
    <location>
        <begin position="190"/>
        <end position="469"/>
    </location>
</feature>
<dbReference type="InterPro" id="IPR052344">
    <property type="entry name" value="Transposase-related"/>
</dbReference>
<feature type="region of interest" description="Disordered" evidence="1">
    <location>
        <begin position="392"/>
        <end position="415"/>
    </location>
</feature>
<feature type="region of interest" description="Disordered" evidence="1">
    <location>
        <begin position="1"/>
        <end position="25"/>
    </location>
</feature>
<dbReference type="NCBIfam" id="NF033517">
    <property type="entry name" value="transpos_IS66"/>
    <property type="match status" value="1"/>
</dbReference>
<evidence type="ECO:0000259" key="4">
    <source>
        <dbReference type="Pfam" id="PF20042"/>
    </source>
</evidence>
<dbReference type="Pfam" id="PF03050">
    <property type="entry name" value="DDE_Tnp_IS66"/>
    <property type="match status" value="1"/>
</dbReference>
<feature type="compositionally biased region" description="Polar residues" evidence="1">
    <location>
        <begin position="1"/>
        <end position="20"/>
    </location>
</feature>
<dbReference type="PANTHER" id="PTHR33678">
    <property type="entry name" value="BLL1576 PROTEIN"/>
    <property type="match status" value="1"/>
</dbReference>
<reference evidence="5" key="1">
    <citation type="submission" date="2013-08" db="EMBL/GenBank/DDBJ databases">
        <authorList>
            <person name="Mendez C."/>
            <person name="Richter M."/>
            <person name="Ferrer M."/>
            <person name="Sanchez J."/>
        </authorList>
    </citation>
    <scope>NUCLEOTIDE SEQUENCE</scope>
</reference>
<feature type="domain" description="Transposase IS66 zinc-finger binding" evidence="3">
    <location>
        <begin position="128"/>
        <end position="173"/>
    </location>
</feature>
<proteinExistence type="predicted"/>
<dbReference type="Pfam" id="PF20042">
    <property type="entry name" value="DUF6444"/>
    <property type="match status" value="1"/>
</dbReference>
<evidence type="ECO:0000313" key="5">
    <source>
        <dbReference type="EMBL" id="EQD78753.1"/>
    </source>
</evidence>
<dbReference type="InterPro" id="IPR024474">
    <property type="entry name" value="Znf_dom_IS66"/>
</dbReference>
<dbReference type="Pfam" id="PF13005">
    <property type="entry name" value="zf-IS66"/>
    <property type="match status" value="1"/>
</dbReference>
<gene>
    <name evidence="5" type="ORF">B1A_02100</name>
</gene>
<dbReference type="InterPro" id="IPR045618">
    <property type="entry name" value="DUF6444"/>
</dbReference>
<feature type="domain" description="DUF6444" evidence="4">
    <location>
        <begin position="47"/>
        <end position="111"/>
    </location>
</feature>
<evidence type="ECO:0000259" key="3">
    <source>
        <dbReference type="Pfam" id="PF13005"/>
    </source>
</evidence>
<evidence type="ECO:0000256" key="1">
    <source>
        <dbReference type="SAM" id="MobiDB-lite"/>
    </source>
</evidence>
<comment type="caution">
    <text evidence="5">The sequence shown here is derived from an EMBL/GenBank/DDBJ whole genome shotgun (WGS) entry which is preliminary data.</text>
</comment>
<sequence>MDQTPSTPHIPNDSENSSGPVPSFPPILTREGLEALALTTPLVLVEIILVWTQVQDLLAHSRALEEQLAKNSRNSSKPPSTDGYAKPDATTSLRTSSGKKPGGQKGHPGHTLSPVEIPDHVEVHEPQKCSCGYAGAFESEEDLPVDTRQVLDLPPQKLLSTEHRCPVRRCPQCRKKVQALFPVGITVPVQYGPRFKGFLAYVQIVQLIPLKRVSQICHDLFAAPVSPATIESAVKEVDSHLDPFVEAVSEQILASPIAHADETGIRVASSLVWVHTLCTESLTWFGVHKKRGGEALADFNLLPRFMGRLIHDCWGPYFVFAFLHGLCNAHILRELIYVEEVLKQTWAAAFRELLLEIHRMAEVHRGKRTDFSSKEKEAFSRRYDELIQKGQKENPPLLSSPDAPKKRGRPKKSKPQNLLARLELHKVSVLAFMYDLSVPFTNNAAERVIRMLKLQQKISGCFRTMEGAMRFVRIRSYISTSAKNEQNLLDAMMRALKGDPFIPTPRVAESSSALPKAKSA</sequence>
<name>T1CBP6_9ZZZZ</name>